<proteinExistence type="predicted"/>
<keyword evidence="1" id="KW-1133">Transmembrane helix</keyword>
<organism evidence="2 3">
    <name type="scientific">Exiguobacterium indicum</name>
    <dbReference type="NCBI Taxonomy" id="296995"/>
    <lineage>
        <taxon>Bacteria</taxon>
        <taxon>Bacillati</taxon>
        <taxon>Bacillota</taxon>
        <taxon>Bacilli</taxon>
        <taxon>Bacillales</taxon>
        <taxon>Bacillales Family XII. Incertae Sedis</taxon>
        <taxon>Exiguobacterium</taxon>
    </lineage>
</organism>
<gene>
    <name evidence="2" type="ORF">SZL87_05630</name>
</gene>
<feature type="transmembrane region" description="Helical" evidence="1">
    <location>
        <begin position="6"/>
        <end position="24"/>
    </location>
</feature>
<keyword evidence="1" id="KW-0472">Membrane</keyword>
<keyword evidence="1" id="KW-0812">Transmembrane</keyword>
<name>A0ABU8EI70_9BACL</name>
<feature type="transmembrane region" description="Helical" evidence="1">
    <location>
        <begin position="36"/>
        <end position="54"/>
    </location>
</feature>
<sequence>MQQLSLFLTFFIALTVMGIGLLVSRRAGYRFPYGRAILLIWIGSALIGLTMYILR</sequence>
<evidence type="ECO:0000256" key="1">
    <source>
        <dbReference type="SAM" id="Phobius"/>
    </source>
</evidence>
<evidence type="ECO:0000313" key="3">
    <source>
        <dbReference type="Proteomes" id="UP001387110"/>
    </source>
</evidence>
<dbReference type="EMBL" id="JBAWKY010000001">
    <property type="protein sequence ID" value="MEI4461908.1"/>
    <property type="molecule type" value="Genomic_DNA"/>
</dbReference>
<comment type="caution">
    <text evidence="2">The sequence shown here is derived from an EMBL/GenBank/DDBJ whole genome shotgun (WGS) entry which is preliminary data.</text>
</comment>
<protein>
    <submittedName>
        <fullName evidence="2">Uncharacterized protein</fullName>
    </submittedName>
</protein>
<keyword evidence="3" id="KW-1185">Reference proteome</keyword>
<dbReference type="Proteomes" id="UP001387110">
    <property type="component" value="Unassembled WGS sequence"/>
</dbReference>
<reference evidence="2 3" key="1">
    <citation type="submission" date="2023-12" db="EMBL/GenBank/DDBJ databases">
        <authorList>
            <person name="Easwaran N."/>
            <person name="Lazarus H.P.S."/>
        </authorList>
    </citation>
    <scope>NUCLEOTIDE SEQUENCE [LARGE SCALE GENOMIC DNA]</scope>
    <source>
        <strain evidence="2 3">VIT-2023</strain>
    </source>
</reference>
<accession>A0ABU8EI70</accession>
<evidence type="ECO:0000313" key="2">
    <source>
        <dbReference type="EMBL" id="MEI4461908.1"/>
    </source>
</evidence>
<dbReference type="RefSeq" id="WP_336449053.1">
    <property type="nucleotide sequence ID" value="NZ_JBAWKY010000001.1"/>
</dbReference>